<accession>A0A9P8YCQ4</accession>
<gene>
    <name evidence="2" type="ORF">B0I36DRAFT_319455</name>
</gene>
<dbReference type="RefSeq" id="XP_046016054.1">
    <property type="nucleotide sequence ID" value="XM_046153419.1"/>
</dbReference>
<dbReference type="Proteomes" id="UP000756346">
    <property type="component" value="Unassembled WGS sequence"/>
</dbReference>
<evidence type="ECO:0000313" key="2">
    <source>
        <dbReference type="EMBL" id="KAH7035961.1"/>
    </source>
</evidence>
<feature type="compositionally biased region" description="Polar residues" evidence="1">
    <location>
        <begin position="8"/>
        <end position="20"/>
    </location>
</feature>
<proteinExistence type="predicted"/>
<name>A0A9P8YCQ4_9PEZI</name>
<dbReference type="AlphaFoldDB" id="A0A9P8YCQ4"/>
<reference evidence="2" key="1">
    <citation type="journal article" date="2021" name="Nat. Commun.">
        <title>Genetic determinants of endophytism in the Arabidopsis root mycobiome.</title>
        <authorList>
            <person name="Mesny F."/>
            <person name="Miyauchi S."/>
            <person name="Thiergart T."/>
            <person name="Pickel B."/>
            <person name="Atanasova L."/>
            <person name="Karlsson M."/>
            <person name="Huettel B."/>
            <person name="Barry K.W."/>
            <person name="Haridas S."/>
            <person name="Chen C."/>
            <person name="Bauer D."/>
            <person name="Andreopoulos W."/>
            <person name="Pangilinan J."/>
            <person name="LaButti K."/>
            <person name="Riley R."/>
            <person name="Lipzen A."/>
            <person name="Clum A."/>
            <person name="Drula E."/>
            <person name="Henrissat B."/>
            <person name="Kohler A."/>
            <person name="Grigoriev I.V."/>
            <person name="Martin F.M."/>
            <person name="Hacquard S."/>
        </authorList>
    </citation>
    <scope>NUCLEOTIDE SEQUENCE</scope>
    <source>
        <strain evidence="2">MPI-CAGE-CH-0230</strain>
    </source>
</reference>
<feature type="region of interest" description="Disordered" evidence="1">
    <location>
        <begin position="1"/>
        <end position="61"/>
    </location>
</feature>
<sequence length="61" mass="7112">MPILQAQYGRQRTMPTSTAPIRQRRQTAPPSKPRSALLLPYLRTRRPFPSRSQRAPHRPHV</sequence>
<organism evidence="2 3">
    <name type="scientific">Microdochium trichocladiopsis</name>
    <dbReference type="NCBI Taxonomy" id="1682393"/>
    <lineage>
        <taxon>Eukaryota</taxon>
        <taxon>Fungi</taxon>
        <taxon>Dikarya</taxon>
        <taxon>Ascomycota</taxon>
        <taxon>Pezizomycotina</taxon>
        <taxon>Sordariomycetes</taxon>
        <taxon>Xylariomycetidae</taxon>
        <taxon>Xylariales</taxon>
        <taxon>Microdochiaceae</taxon>
        <taxon>Microdochium</taxon>
    </lineage>
</organism>
<evidence type="ECO:0000313" key="3">
    <source>
        <dbReference type="Proteomes" id="UP000756346"/>
    </source>
</evidence>
<dbReference type="EMBL" id="JAGTJQ010000003">
    <property type="protein sequence ID" value="KAH7035961.1"/>
    <property type="molecule type" value="Genomic_DNA"/>
</dbReference>
<keyword evidence="3" id="KW-1185">Reference proteome</keyword>
<comment type="caution">
    <text evidence="2">The sequence shown here is derived from an EMBL/GenBank/DDBJ whole genome shotgun (WGS) entry which is preliminary data.</text>
</comment>
<evidence type="ECO:0000256" key="1">
    <source>
        <dbReference type="SAM" id="MobiDB-lite"/>
    </source>
</evidence>
<dbReference type="GeneID" id="70182965"/>
<protein>
    <submittedName>
        <fullName evidence="2">Uncharacterized protein</fullName>
    </submittedName>
</protein>
<feature type="compositionally biased region" description="Basic residues" evidence="1">
    <location>
        <begin position="43"/>
        <end position="61"/>
    </location>
</feature>